<organism evidence="2 3">
    <name type="scientific">Petrotoga miotherma DSM 10691</name>
    <dbReference type="NCBI Taxonomy" id="1434326"/>
    <lineage>
        <taxon>Bacteria</taxon>
        <taxon>Thermotogati</taxon>
        <taxon>Thermotogota</taxon>
        <taxon>Thermotogae</taxon>
        <taxon>Petrotogales</taxon>
        <taxon>Petrotogaceae</taxon>
        <taxon>Petrotoga</taxon>
    </lineage>
</organism>
<evidence type="ECO:0000313" key="2">
    <source>
        <dbReference type="EMBL" id="PNS02475.1"/>
    </source>
</evidence>
<dbReference type="InterPro" id="IPR030395">
    <property type="entry name" value="GP_PDE_dom"/>
</dbReference>
<dbReference type="OrthoDB" id="384721at2"/>
<protein>
    <recommendedName>
        <fullName evidence="1">GP-PDE domain-containing protein</fullName>
    </recommendedName>
</protein>
<sequence>MIKKIMNEFLILGHRGYRAKFVENTIEAFKKAREYGADGIEYDSRLTKDGTLVVLHDDNINNRKLKKLTYEELKQIHFKNGETIPMVEEVISNLDEQAILNLEIKEVEAAVPSYVITKRMNAIDRTLFSSFKIDALRKVRSLDKSAKVGLLIEYDPLKYVDELNKEIDLYSLNLWIDALKDNIEISKEFLHKWKEKGLKIFLWTVNDPKDLHTFKGLYDGIITDEVEKIVEVRRQIAKEKL</sequence>
<dbReference type="InterPro" id="IPR017946">
    <property type="entry name" value="PLC-like_Pdiesterase_TIM-brl"/>
</dbReference>
<dbReference type="AlphaFoldDB" id="A0A2K1PI55"/>
<evidence type="ECO:0000313" key="3">
    <source>
        <dbReference type="Proteomes" id="UP000236199"/>
    </source>
</evidence>
<comment type="caution">
    <text evidence="2">The sequence shown here is derived from an EMBL/GenBank/DDBJ whole genome shotgun (WGS) entry which is preliminary data.</text>
</comment>
<dbReference type="Pfam" id="PF03009">
    <property type="entry name" value="GDPD"/>
    <property type="match status" value="1"/>
</dbReference>
<dbReference type="GO" id="GO:0006629">
    <property type="term" value="P:lipid metabolic process"/>
    <property type="evidence" value="ECO:0007669"/>
    <property type="project" value="InterPro"/>
</dbReference>
<proteinExistence type="predicted"/>
<dbReference type="Proteomes" id="UP000236199">
    <property type="component" value="Unassembled WGS sequence"/>
</dbReference>
<dbReference type="PROSITE" id="PS50007">
    <property type="entry name" value="PIPLC_X_DOMAIN"/>
    <property type="match status" value="1"/>
</dbReference>
<accession>A0A2K1PI55</accession>
<dbReference type="PANTHER" id="PTHR46211:SF1">
    <property type="entry name" value="GLYCEROPHOSPHODIESTER PHOSPHODIESTERASE, CYTOPLASMIC"/>
    <property type="match status" value="1"/>
</dbReference>
<dbReference type="PANTHER" id="PTHR46211">
    <property type="entry name" value="GLYCEROPHOSPHORYL DIESTER PHOSPHODIESTERASE"/>
    <property type="match status" value="1"/>
</dbReference>
<reference evidence="2 3" key="1">
    <citation type="submission" date="2013-12" db="EMBL/GenBank/DDBJ databases">
        <title>Comparative genomics of Petrotoga isolates.</title>
        <authorList>
            <person name="Nesbo C.L."/>
            <person name="Charchuk R."/>
            <person name="Chow K."/>
        </authorList>
    </citation>
    <scope>NUCLEOTIDE SEQUENCE [LARGE SCALE GENOMIC DNA]</scope>
    <source>
        <strain evidence="2 3">DSM 10691</strain>
    </source>
</reference>
<dbReference type="PROSITE" id="PS51704">
    <property type="entry name" value="GP_PDE"/>
    <property type="match status" value="1"/>
</dbReference>
<dbReference type="GO" id="GO:0008081">
    <property type="term" value="F:phosphoric diester hydrolase activity"/>
    <property type="evidence" value="ECO:0007669"/>
    <property type="project" value="InterPro"/>
</dbReference>
<feature type="domain" description="GP-PDE" evidence="1">
    <location>
        <begin position="9"/>
        <end position="233"/>
    </location>
</feature>
<dbReference type="Gene3D" id="3.20.20.190">
    <property type="entry name" value="Phosphatidylinositol (PI) phosphodiesterase"/>
    <property type="match status" value="1"/>
</dbReference>
<keyword evidence="3" id="KW-1185">Reference proteome</keyword>
<dbReference type="EMBL" id="AZRM01000004">
    <property type="protein sequence ID" value="PNS02475.1"/>
    <property type="molecule type" value="Genomic_DNA"/>
</dbReference>
<name>A0A2K1PI55_9BACT</name>
<dbReference type="CDD" id="cd08568">
    <property type="entry name" value="GDPD_TmGDE_like"/>
    <property type="match status" value="1"/>
</dbReference>
<dbReference type="SUPFAM" id="SSF51695">
    <property type="entry name" value="PLC-like phosphodiesterases"/>
    <property type="match status" value="1"/>
</dbReference>
<evidence type="ECO:0000259" key="1">
    <source>
        <dbReference type="PROSITE" id="PS51704"/>
    </source>
</evidence>
<gene>
    <name evidence="2" type="ORF">X928_00370</name>
</gene>